<dbReference type="AlphaFoldDB" id="A0AAD5XAH2"/>
<evidence type="ECO:0000256" key="5">
    <source>
        <dbReference type="ARBA" id="ARBA00034078"/>
    </source>
</evidence>
<keyword evidence="3" id="KW-0408">Iron</keyword>
<dbReference type="PANTHER" id="PTHR21496:SF0">
    <property type="entry name" value="RIESKE DOMAIN-CONTAINING PROTEIN"/>
    <property type="match status" value="1"/>
</dbReference>
<dbReference type="EMBL" id="JADGJD010000002">
    <property type="protein sequence ID" value="KAJ3057504.1"/>
    <property type="molecule type" value="Genomic_DNA"/>
</dbReference>
<dbReference type="GO" id="GO:0051537">
    <property type="term" value="F:2 iron, 2 sulfur cluster binding"/>
    <property type="evidence" value="ECO:0007669"/>
    <property type="project" value="UniProtKB-KW"/>
</dbReference>
<comment type="cofactor">
    <cofactor evidence="5">
        <name>[2Fe-2S] cluster</name>
        <dbReference type="ChEBI" id="CHEBI:190135"/>
    </cofactor>
</comment>
<feature type="compositionally biased region" description="Basic and acidic residues" evidence="6">
    <location>
        <begin position="161"/>
        <end position="174"/>
    </location>
</feature>
<sequence>MTRSLTYFPAGRVSDYAVDTPATPTDPAQDDSEPFACKLITLPAPEPSPGSLVPLPAKKLAVFFRPDMGKFWAVNNICPHQGGSFAKGSLIDIEDFGIKWGVAVVCPLHSWSFHADNGECDRSRFVLDTHDVRVLSADGTTVEQKAGVIFSPDMSVEVSIEPKNKDVPGPRRDFGGVPLE</sequence>
<evidence type="ECO:0000256" key="1">
    <source>
        <dbReference type="ARBA" id="ARBA00022714"/>
    </source>
</evidence>
<evidence type="ECO:0000256" key="6">
    <source>
        <dbReference type="SAM" id="MobiDB-lite"/>
    </source>
</evidence>
<dbReference type="PROSITE" id="PS51296">
    <property type="entry name" value="RIESKE"/>
    <property type="match status" value="1"/>
</dbReference>
<feature type="domain" description="Rieske" evidence="7">
    <location>
        <begin position="39"/>
        <end position="143"/>
    </location>
</feature>
<protein>
    <recommendedName>
        <fullName evidence="7">Rieske domain-containing protein</fullName>
    </recommendedName>
</protein>
<dbReference type="SUPFAM" id="SSF50022">
    <property type="entry name" value="ISP domain"/>
    <property type="match status" value="1"/>
</dbReference>
<feature type="region of interest" description="Disordered" evidence="6">
    <location>
        <begin position="161"/>
        <end position="180"/>
    </location>
</feature>
<evidence type="ECO:0000256" key="4">
    <source>
        <dbReference type="ARBA" id="ARBA00023014"/>
    </source>
</evidence>
<evidence type="ECO:0000256" key="2">
    <source>
        <dbReference type="ARBA" id="ARBA00022723"/>
    </source>
</evidence>
<evidence type="ECO:0000256" key="3">
    <source>
        <dbReference type="ARBA" id="ARBA00023004"/>
    </source>
</evidence>
<keyword evidence="4" id="KW-0411">Iron-sulfur</keyword>
<keyword evidence="9" id="KW-1185">Reference proteome</keyword>
<dbReference type="InterPro" id="IPR036922">
    <property type="entry name" value="Rieske_2Fe-2S_sf"/>
</dbReference>
<dbReference type="Pfam" id="PF00355">
    <property type="entry name" value="Rieske"/>
    <property type="match status" value="1"/>
</dbReference>
<proteinExistence type="predicted"/>
<gene>
    <name evidence="8" type="ORF">HK097_004025</name>
</gene>
<organism evidence="8 9">
    <name type="scientific">Rhizophlyctis rosea</name>
    <dbReference type="NCBI Taxonomy" id="64517"/>
    <lineage>
        <taxon>Eukaryota</taxon>
        <taxon>Fungi</taxon>
        <taxon>Fungi incertae sedis</taxon>
        <taxon>Chytridiomycota</taxon>
        <taxon>Chytridiomycota incertae sedis</taxon>
        <taxon>Chytridiomycetes</taxon>
        <taxon>Rhizophlyctidales</taxon>
        <taxon>Rhizophlyctidaceae</taxon>
        <taxon>Rhizophlyctis</taxon>
    </lineage>
</organism>
<accession>A0AAD5XAH2</accession>
<dbReference type="InterPro" id="IPR017941">
    <property type="entry name" value="Rieske_2Fe-2S"/>
</dbReference>
<dbReference type="PANTHER" id="PTHR21496">
    <property type="entry name" value="FERREDOXIN-RELATED"/>
    <property type="match status" value="1"/>
</dbReference>
<dbReference type="GO" id="GO:0046872">
    <property type="term" value="F:metal ion binding"/>
    <property type="evidence" value="ECO:0007669"/>
    <property type="project" value="UniProtKB-KW"/>
</dbReference>
<evidence type="ECO:0000313" key="9">
    <source>
        <dbReference type="Proteomes" id="UP001212841"/>
    </source>
</evidence>
<comment type="caution">
    <text evidence="8">The sequence shown here is derived from an EMBL/GenBank/DDBJ whole genome shotgun (WGS) entry which is preliminary data.</text>
</comment>
<keyword evidence="1" id="KW-0001">2Fe-2S</keyword>
<evidence type="ECO:0000313" key="8">
    <source>
        <dbReference type="EMBL" id="KAJ3057504.1"/>
    </source>
</evidence>
<reference evidence="8" key="1">
    <citation type="submission" date="2020-05" db="EMBL/GenBank/DDBJ databases">
        <title>Phylogenomic resolution of chytrid fungi.</title>
        <authorList>
            <person name="Stajich J.E."/>
            <person name="Amses K."/>
            <person name="Simmons R."/>
            <person name="Seto K."/>
            <person name="Myers J."/>
            <person name="Bonds A."/>
            <person name="Quandt C.A."/>
            <person name="Barry K."/>
            <person name="Liu P."/>
            <person name="Grigoriev I."/>
            <person name="Longcore J.E."/>
            <person name="James T.Y."/>
        </authorList>
    </citation>
    <scope>NUCLEOTIDE SEQUENCE</scope>
    <source>
        <strain evidence="8">JEL0318</strain>
    </source>
</reference>
<name>A0AAD5XAH2_9FUNG</name>
<evidence type="ECO:0000259" key="7">
    <source>
        <dbReference type="PROSITE" id="PS51296"/>
    </source>
</evidence>
<keyword evidence="2" id="KW-0479">Metal-binding</keyword>
<dbReference type="Gene3D" id="2.102.10.10">
    <property type="entry name" value="Rieske [2Fe-2S] iron-sulphur domain"/>
    <property type="match status" value="1"/>
</dbReference>
<dbReference type="Proteomes" id="UP001212841">
    <property type="component" value="Unassembled WGS sequence"/>
</dbReference>